<dbReference type="CDD" id="cd00761">
    <property type="entry name" value="Glyco_tranf_GTA_type"/>
    <property type="match status" value="1"/>
</dbReference>
<dbReference type="Pfam" id="PF00535">
    <property type="entry name" value="Glycos_transf_2"/>
    <property type="match status" value="1"/>
</dbReference>
<keyword evidence="3" id="KW-1185">Reference proteome</keyword>
<dbReference type="Proteomes" id="UP000265643">
    <property type="component" value="Unassembled WGS sequence"/>
</dbReference>
<evidence type="ECO:0000313" key="3">
    <source>
        <dbReference type="Proteomes" id="UP000265643"/>
    </source>
</evidence>
<dbReference type="PANTHER" id="PTHR43685">
    <property type="entry name" value="GLYCOSYLTRANSFERASE"/>
    <property type="match status" value="1"/>
</dbReference>
<protein>
    <recommendedName>
        <fullName evidence="1">Glycosyltransferase 2-like domain-containing protein</fullName>
    </recommendedName>
</protein>
<dbReference type="InterPro" id="IPR029044">
    <property type="entry name" value="Nucleotide-diphossugar_trans"/>
</dbReference>
<reference evidence="3" key="1">
    <citation type="submission" date="2018-09" db="EMBL/GenBank/DDBJ databases">
        <title>Draft Genome Sequence of Mediterraneibacter sp. KCTC 15684.</title>
        <authorList>
            <person name="Kim J.S."/>
            <person name="Han K.I."/>
            <person name="Suh M.K."/>
            <person name="Lee K.C."/>
            <person name="Eom M.K."/>
            <person name="Lee J.H."/>
            <person name="Park S.H."/>
            <person name="Kang S.W."/>
            <person name="Park J.E."/>
            <person name="Oh B.S."/>
            <person name="Yu S.Y."/>
            <person name="Choi S.H."/>
            <person name="Lee D.H."/>
            <person name="Yoon H."/>
            <person name="Kim B."/>
            <person name="Yang S.J."/>
            <person name="Lee J.S."/>
        </authorList>
    </citation>
    <scope>NUCLEOTIDE SEQUENCE [LARGE SCALE GENOMIC DNA]</scope>
    <source>
        <strain evidence="3">KCTC 15684</strain>
    </source>
</reference>
<evidence type="ECO:0000313" key="2">
    <source>
        <dbReference type="EMBL" id="GCA66509.1"/>
    </source>
</evidence>
<proteinExistence type="predicted"/>
<dbReference type="SUPFAM" id="SSF53448">
    <property type="entry name" value="Nucleotide-diphospho-sugar transferases"/>
    <property type="match status" value="1"/>
</dbReference>
<evidence type="ECO:0000259" key="1">
    <source>
        <dbReference type="Pfam" id="PF00535"/>
    </source>
</evidence>
<comment type="caution">
    <text evidence="2">The sequence shown here is derived from an EMBL/GenBank/DDBJ whole genome shotgun (WGS) entry which is preliminary data.</text>
</comment>
<dbReference type="PANTHER" id="PTHR43685:SF2">
    <property type="entry name" value="GLYCOSYLTRANSFERASE 2-LIKE DOMAIN-CONTAINING PROTEIN"/>
    <property type="match status" value="1"/>
</dbReference>
<sequence>MENKDMNNRPNERPFFSIVMPVYNGQKYIKTMIESIRRQSVTDWELLVVDDCSTDQSRKIVAELAEKDGRIRLIAMERNAGVSHARNLGIREAKGNYLWLADADDLVEENLLEKVQNSLRENPAKLVIFGLIEEYYDAQNVYAYSHIVAHEEKRFKSKEELRPEMIRLEQETLYGYPWNKVYDLDYLKSLSLEFQDYQDAKFIEDIAFNIAYCMEIDSLNILSCTPYHYAKRLQGNLTNEFVKDYFKFHKKRIQMLYDQYEAWDMLDLGVKEILGSLYARYILSALQQNCDPKANMSHRQRKNFCKALFAQKLYRNLIPCAQAKDSKALQIVLVALRLNKAGVCLLMGRAVYVIRKKLPMLYSKVKSGR</sequence>
<dbReference type="AlphaFoldDB" id="A0A391P9W2"/>
<dbReference type="InterPro" id="IPR001173">
    <property type="entry name" value="Glyco_trans_2-like"/>
</dbReference>
<dbReference type="InterPro" id="IPR050834">
    <property type="entry name" value="Glycosyltransf_2"/>
</dbReference>
<name>A0A391P9W2_9FIRM</name>
<accession>A0A391P9W2</accession>
<dbReference type="EMBL" id="BHGK01000001">
    <property type="protein sequence ID" value="GCA66509.1"/>
    <property type="molecule type" value="Genomic_DNA"/>
</dbReference>
<organism evidence="2 3">
    <name type="scientific">Mediterraneibacter butyricigenes</name>
    <dbReference type="NCBI Taxonomy" id="2316025"/>
    <lineage>
        <taxon>Bacteria</taxon>
        <taxon>Bacillati</taxon>
        <taxon>Bacillota</taxon>
        <taxon>Clostridia</taxon>
        <taxon>Lachnospirales</taxon>
        <taxon>Lachnospiraceae</taxon>
        <taxon>Mediterraneibacter</taxon>
    </lineage>
</organism>
<feature type="domain" description="Glycosyltransferase 2-like" evidence="1">
    <location>
        <begin position="17"/>
        <end position="159"/>
    </location>
</feature>
<gene>
    <name evidence="2" type="ORF">KGMB01110_09450</name>
</gene>
<dbReference type="Gene3D" id="3.90.550.10">
    <property type="entry name" value="Spore Coat Polysaccharide Biosynthesis Protein SpsA, Chain A"/>
    <property type="match status" value="1"/>
</dbReference>